<keyword evidence="2" id="KW-1185">Reference proteome</keyword>
<dbReference type="EMBL" id="JAOWRF010000368">
    <property type="protein sequence ID" value="MCV3216897.1"/>
    <property type="molecule type" value="Genomic_DNA"/>
</dbReference>
<name>A0ABT3B688_9CYAN</name>
<reference evidence="1 2" key="1">
    <citation type="submission" date="2022-10" db="EMBL/GenBank/DDBJ databases">
        <title>Identification of biosynthetic pathway for the production of the potent trypsin inhibitor radiosumin.</title>
        <authorList>
            <person name="Fewer D.P."/>
            <person name="Delbaje E."/>
            <person name="Ouyang X."/>
            <person name="Agostino P.D."/>
            <person name="Wahlsten M."/>
            <person name="Jokela J."/>
            <person name="Permi P."/>
            <person name="Haapaniemi E."/>
            <person name="Koistinen H."/>
        </authorList>
    </citation>
    <scope>NUCLEOTIDE SEQUENCE [LARGE SCALE GENOMIC DNA]</scope>
    <source>
        <strain evidence="1 2">NIES-515</strain>
    </source>
</reference>
<proteinExistence type="predicted"/>
<organism evidence="1 2">
    <name type="scientific">Plectonema radiosum NIES-515</name>
    <dbReference type="NCBI Taxonomy" id="2986073"/>
    <lineage>
        <taxon>Bacteria</taxon>
        <taxon>Bacillati</taxon>
        <taxon>Cyanobacteriota</taxon>
        <taxon>Cyanophyceae</taxon>
        <taxon>Oscillatoriophycideae</taxon>
        <taxon>Oscillatoriales</taxon>
        <taxon>Microcoleaceae</taxon>
        <taxon>Plectonema</taxon>
    </lineage>
</organism>
<evidence type="ECO:0000313" key="1">
    <source>
        <dbReference type="EMBL" id="MCV3216897.1"/>
    </source>
</evidence>
<dbReference type="Proteomes" id="UP001526143">
    <property type="component" value="Unassembled WGS sequence"/>
</dbReference>
<evidence type="ECO:0000313" key="2">
    <source>
        <dbReference type="Proteomes" id="UP001526143"/>
    </source>
</evidence>
<gene>
    <name evidence="1" type="ORF">OGM63_25895</name>
</gene>
<comment type="caution">
    <text evidence="1">The sequence shown here is derived from an EMBL/GenBank/DDBJ whole genome shotgun (WGS) entry which is preliminary data.</text>
</comment>
<dbReference type="RefSeq" id="WP_263748584.1">
    <property type="nucleotide sequence ID" value="NZ_JAOWRF010000368.1"/>
</dbReference>
<sequence>MTSLPGINSSVRKPPVGSIYRLWAVVDGEKIPCGQLRAITQGKIVEKFAMPGDFYDAEVSEMFVTLETSTDHRYPLGLVVMKNAFTFGDGSKL</sequence>
<accession>A0ABT3B688</accession>
<protein>
    <submittedName>
        <fullName evidence="1">Anti-sigma factor</fullName>
    </submittedName>
</protein>